<evidence type="ECO:0000256" key="7">
    <source>
        <dbReference type="SAM" id="Phobius"/>
    </source>
</evidence>
<name>A0A1W9HRH1_9HYPH</name>
<protein>
    <submittedName>
        <fullName evidence="8">Uncharacterized protein</fullName>
    </submittedName>
</protein>
<dbReference type="STRING" id="1827387.A4S15_14095"/>
<keyword evidence="5 7" id="KW-1133">Transmembrane helix</keyword>
<proteinExistence type="inferred from homology"/>
<evidence type="ECO:0000256" key="2">
    <source>
        <dbReference type="ARBA" id="ARBA00006679"/>
    </source>
</evidence>
<dbReference type="Proteomes" id="UP000192872">
    <property type="component" value="Unassembled WGS sequence"/>
</dbReference>
<accession>A0A1W9HRH1</accession>
<feature type="transmembrane region" description="Helical" evidence="7">
    <location>
        <begin position="12"/>
        <end position="32"/>
    </location>
</feature>
<evidence type="ECO:0000313" key="9">
    <source>
        <dbReference type="Proteomes" id="UP000192872"/>
    </source>
</evidence>
<dbReference type="PANTHER" id="PTHR33452:SF1">
    <property type="entry name" value="INNER MEMBRANE PROTEIN YPHA-RELATED"/>
    <property type="match status" value="1"/>
</dbReference>
<evidence type="ECO:0000256" key="6">
    <source>
        <dbReference type="ARBA" id="ARBA00023136"/>
    </source>
</evidence>
<sequence length="141" mass="14815">MSISQQAIAAMLLRLTLGVTFLAHGLLKLFVFTVPGTVGFFESIGFPGALAYYAIAIEVVGGVMLIAGLYVRYVALAALPLLVGATMVHSSNGWLFSNANGGWEFPLFWTMALIVQAMLGNGAYALQDVVSASGSLRKVAA</sequence>
<feature type="transmembrane region" description="Helical" evidence="7">
    <location>
        <begin position="107"/>
        <end position="126"/>
    </location>
</feature>
<dbReference type="InterPro" id="IPR032808">
    <property type="entry name" value="DoxX"/>
</dbReference>
<reference evidence="8 9" key="1">
    <citation type="journal article" date="2017" name="Water Res.">
        <title>Comammox in drinking water systems.</title>
        <authorList>
            <person name="Wang Y."/>
            <person name="Ma L."/>
            <person name="Mao Y."/>
            <person name="Jiang X."/>
            <person name="Xia Y."/>
            <person name="Yu K."/>
            <person name="Li B."/>
            <person name="Zhang T."/>
        </authorList>
    </citation>
    <scope>NUCLEOTIDE SEQUENCE [LARGE SCALE GENOMIC DNA]</scope>
    <source>
        <strain evidence="8">SG_bin8</strain>
    </source>
</reference>
<dbReference type="GO" id="GO:0005886">
    <property type="term" value="C:plasma membrane"/>
    <property type="evidence" value="ECO:0007669"/>
    <property type="project" value="UniProtKB-SubCell"/>
</dbReference>
<comment type="caution">
    <text evidence="8">The sequence shown here is derived from an EMBL/GenBank/DDBJ whole genome shotgun (WGS) entry which is preliminary data.</text>
</comment>
<organism evidence="8 9">
    <name type="scientific">Candidatus Raskinella chloraquaticus</name>
    <dbReference type="NCBI Taxonomy" id="1951219"/>
    <lineage>
        <taxon>Bacteria</taxon>
        <taxon>Pseudomonadati</taxon>
        <taxon>Pseudomonadota</taxon>
        <taxon>Alphaproteobacteria</taxon>
        <taxon>Hyphomicrobiales</taxon>
        <taxon>Phreatobacteraceae</taxon>
        <taxon>Candidatus Raskinella</taxon>
    </lineage>
</organism>
<feature type="transmembrane region" description="Helical" evidence="7">
    <location>
        <begin position="44"/>
        <end position="66"/>
    </location>
</feature>
<evidence type="ECO:0000256" key="1">
    <source>
        <dbReference type="ARBA" id="ARBA00004651"/>
    </source>
</evidence>
<comment type="similarity">
    <text evidence="2">Belongs to the DoxX family.</text>
</comment>
<gene>
    <name evidence="8" type="ORF">A4S15_14095</name>
</gene>
<evidence type="ECO:0000256" key="4">
    <source>
        <dbReference type="ARBA" id="ARBA00022692"/>
    </source>
</evidence>
<keyword evidence="6 7" id="KW-0472">Membrane</keyword>
<comment type="subcellular location">
    <subcellularLocation>
        <location evidence="1">Cell membrane</location>
        <topology evidence="1">Multi-pass membrane protein</topology>
    </subcellularLocation>
</comment>
<evidence type="ECO:0000256" key="3">
    <source>
        <dbReference type="ARBA" id="ARBA00022475"/>
    </source>
</evidence>
<dbReference type="EMBL" id="LWDL01000030">
    <property type="protein sequence ID" value="OQW49851.1"/>
    <property type="molecule type" value="Genomic_DNA"/>
</dbReference>
<evidence type="ECO:0000313" key="8">
    <source>
        <dbReference type="EMBL" id="OQW49851.1"/>
    </source>
</evidence>
<keyword evidence="3" id="KW-1003">Cell membrane</keyword>
<dbReference type="Pfam" id="PF07681">
    <property type="entry name" value="DoxX"/>
    <property type="match status" value="1"/>
</dbReference>
<dbReference type="AlphaFoldDB" id="A0A1W9HRH1"/>
<keyword evidence="4 7" id="KW-0812">Transmembrane</keyword>
<dbReference type="PANTHER" id="PTHR33452">
    <property type="entry name" value="OXIDOREDUCTASE CATD-RELATED"/>
    <property type="match status" value="1"/>
</dbReference>
<dbReference type="RefSeq" id="WP_376801438.1">
    <property type="nucleotide sequence ID" value="NZ_DBNB01000021.1"/>
</dbReference>
<dbReference type="InterPro" id="IPR051907">
    <property type="entry name" value="DoxX-like_oxidoreductase"/>
</dbReference>
<feature type="transmembrane region" description="Helical" evidence="7">
    <location>
        <begin position="73"/>
        <end position="95"/>
    </location>
</feature>
<evidence type="ECO:0000256" key="5">
    <source>
        <dbReference type="ARBA" id="ARBA00022989"/>
    </source>
</evidence>